<accession>A0A5B8U167</accession>
<dbReference type="RefSeq" id="WP_146916232.1">
    <property type="nucleotide sequence ID" value="NZ_CP042430.1"/>
</dbReference>
<dbReference type="KEGG" id="bsol:FSW04_03320"/>
<dbReference type="GO" id="GO:0042597">
    <property type="term" value="C:periplasmic space"/>
    <property type="evidence" value="ECO:0007669"/>
    <property type="project" value="UniProtKB-ARBA"/>
</dbReference>
<dbReference type="AlphaFoldDB" id="A0A5B8U167"/>
<proteinExistence type="predicted"/>
<dbReference type="Pfam" id="PF00496">
    <property type="entry name" value="SBP_bac_5"/>
    <property type="match status" value="1"/>
</dbReference>
<dbReference type="Proteomes" id="UP000321805">
    <property type="component" value="Chromosome"/>
</dbReference>
<dbReference type="GO" id="GO:1904680">
    <property type="term" value="F:peptide transmembrane transporter activity"/>
    <property type="evidence" value="ECO:0007669"/>
    <property type="project" value="TreeGrafter"/>
</dbReference>
<evidence type="ECO:0000256" key="1">
    <source>
        <dbReference type="SAM" id="SignalP"/>
    </source>
</evidence>
<dbReference type="SUPFAM" id="SSF53850">
    <property type="entry name" value="Periplasmic binding protein-like II"/>
    <property type="match status" value="1"/>
</dbReference>
<dbReference type="PIRSF" id="PIRSF002741">
    <property type="entry name" value="MppA"/>
    <property type="match status" value="1"/>
</dbReference>
<dbReference type="InterPro" id="IPR039424">
    <property type="entry name" value="SBP_5"/>
</dbReference>
<protein>
    <recommendedName>
        <fullName evidence="2">Solute-binding protein family 5 domain-containing protein</fullName>
    </recommendedName>
</protein>
<reference evidence="3 4" key="1">
    <citation type="journal article" date="2018" name="J. Microbiol.">
        <title>Baekduia soli gen. nov., sp. nov., a novel bacterium isolated from the soil of Baekdu Mountain and proposal of a novel family name, Baekduiaceae fam. nov.</title>
        <authorList>
            <person name="An D.S."/>
            <person name="Siddiqi M.Z."/>
            <person name="Kim K.H."/>
            <person name="Yu H.S."/>
            <person name="Im W.T."/>
        </authorList>
    </citation>
    <scope>NUCLEOTIDE SEQUENCE [LARGE SCALE GENOMIC DNA]</scope>
    <source>
        <strain evidence="3 4">BR7-21</strain>
    </source>
</reference>
<sequence length="598" mass="64705">MTRSHLRFLLAGVLGMLAFVVAACGGSSSSSSSSSGSSASSSAAATKKAAEAPAKKGGKITMLASSDVDYVDPGHTYYTFGEMITLATNRPLYSFKPTDANKPVPDLADGEAQVSADKKTVTVKIKSGIKYAPPVNREVTSKDVKYAIERFFSSNVGGQYPGYFQVIEGAPKKPTTGVKPISGITTPDDHTIVFKLTEPTAVSFIAALVMPITVPVPEEYAKPFDAKAQSTYNTHVAFTGPYMIPNDSSGNLTGYKPGKSITMVRNPNWDPKTDYRPAYADSYFIRTNASDANVAARQVIDGSNMLLDTNPPSNILKDLVTKVKDQYTSVPSGGYRYFPLNTEVKPFDNINVRKAVMAGFDRNAARLARGGKYIGDIATHWLPPDFPGFQESGGYKGFPDIDYFNANNESGDMALSAKYFKAAGYASGKYEGNNELLMVGANADPGKAQAEVAKNQLEKMGFKVRLRLVPQDSVYTDWCQVPSKKVAMCGGAGWFKDFADPQSMLEPVFKGSLINRSSGNINYSMLNDPKVDDAMNKAALLEGEPRLKAWAAIDKMIIQDAAGIPFIWDKTTLVRSKNINGVPNPYIALWDLSFTSVK</sequence>
<dbReference type="GO" id="GO:0015833">
    <property type="term" value="P:peptide transport"/>
    <property type="evidence" value="ECO:0007669"/>
    <property type="project" value="TreeGrafter"/>
</dbReference>
<evidence type="ECO:0000313" key="3">
    <source>
        <dbReference type="EMBL" id="QEC46708.1"/>
    </source>
</evidence>
<keyword evidence="4" id="KW-1185">Reference proteome</keyword>
<dbReference type="PROSITE" id="PS51257">
    <property type="entry name" value="PROKAR_LIPOPROTEIN"/>
    <property type="match status" value="1"/>
</dbReference>
<dbReference type="InterPro" id="IPR030678">
    <property type="entry name" value="Peptide/Ni-bd"/>
</dbReference>
<dbReference type="Gene3D" id="3.40.190.10">
    <property type="entry name" value="Periplasmic binding protein-like II"/>
    <property type="match status" value="1"/>
</dbReference>
<dbReference type="Gene3D" id="3.10.105.10">
    <property type="entry name" value="Dipeptide-binding Protein, Domain 3"/>
    <property type="match status" value="1"/>
</dbReference>
<dbReference type="InterPro" id="IPR000914">
    <property type="entry name" value="SBP_5_dom"/>
</dbReference>
<dbReference type="EMBL" id="CP042430">
    <property type="protein sequence ID" value="QEC46708.1"/>
    <property type="molecule type" value="Genomic_DNA"/>
</dbReference>
<evidence type="ECO:0000259" key="2">
    <source>
        <dbReference type="Pfam" id="PF00496"/>
    </source>
</evidence>
<dbReference type="GO" id="GO:0043190">
    <property type="term" value="C:ATP-binding cassette (ABC) transporter complex"/>
    <property type="evidence" value="ECO:0007669"/>
    <property type="project" value="InterPro"/>
</dbReference>
<keyword evidence="1" id="KW-0732">Signal</keyword>
<dbReference type="PANTHER" id="PTHR30290">
    <property type="entry name" value="PERIPLASMIC BINDING COMPONENT OF ABC TRANSPORTER"/>
    <property type="match status" value="1"/>
</dbReference>
<feature type="signal peptide" evidence="1">
    <location>
        <begin position="1"/>
        <end position="22"/>
    </location>
</feature>
<dbReference type="OrthoDB" id="5240629at2"/>
<name>A0A5B8U167_9ACTN</name>
<feature type="chain" id="PRO_5038731709" description="Solute-binding protein family 5 domain-containing protein" evidence="1">
    <location>
        <begin position="23"/>
        <end position="598"/>
    </location>
</feature>
<evidence type="ECO:0000313" key="4">
    <source>
        <dbReference type="Proteomes" id="UP000321805"/>
    </source>
</evidence>
<dbReference type="PANTHER" id="PTHR30290:SF83">
    <property type="entry name" value="ABC TRANSPORTER SUBSTRATE-BINDING PROTEIN"/>
    <property type="match status" value="1"/>
</dbReference>
<gene>
    <name evidence="3" type="ORF">FSW04_03320</name>
</gene>
<feature type="domain" description="Solute-binding protein family 5" evidence="2">
    <location>
        <begin position="102"/>
        <end position="511"/>
    </location>
</feature>
<organism evidence="3 4">
    <name type="scientific">Baekduia soli</name>
    <dbReference type="NCBI Taxonomy" id="496014"/>
    <lineage>
        <taxon>Bacteria</taxon>
        <taxon>Bacillati</taxon>
        <taxon>Actinomycetota</taxon>
        <taxon>Thermoleophilia</taxon>
        <taxon>Solirubrobacterales</taxon>
        <taxon>Baekduiaceae</taxon>
        <taxon>Baekduia</taxon>
    </lineage>
</organism>